<keyword evidence="2 3" id="KW-0040">ANK repeat</keyword>
<dbReference type="InterPro" id="IPR001496">
    <property type="entry name" value="SOCS_box"/>
</dbReference>
<dbReference type="SUPFAM" id="SSF48403">
    <property type="entry name" value="Ankyrin repeat"/>
    <property type="match status" value="1"/>
</dbReference>
<reference evidence="7" key="1">
    <citation type="submission" date="2025-08" db="UniProtKB">
        <authorList>
            <consortium name="RefSeq"/>
        </authorList>
    </citation>
    <scope>IDENTIFICATION</scope>
</reference>
<dbReference type="GeneID" id="101845321"/>
<gene>
    <name evidence="7" type="primary">LOC101845321</name>
</gene>
<feature type="repeat" description="ANK" evidence="3">
    <location>
        <begin position="66"/>
        <end position="98"/>
    </location>
</feature>
<protein>
    <submittedName>
        <fullName evidence="7">Ankyrin repeat and SOCS box protein 18</fullName>
    </submittedName>
</protein>
<dbReference type="Gene3D" id="1.25.40.20">
    <property type="entry name" value="Ankyrin repeat-containing domain"/>
    <property type="match status" value="2"/>
</dbReference>
<dbReference type="PANTHER" id="PTHR24161">
    <property type="entry name" value="ANK_REP_REGION DOMAIN-CONTAINING PROTEIN-RELATED"/>
    <property type="match status" value="1"/>
</dbReference>
<evidence type="ECO:0000313" key="7">
    <source>
        <dbReference type="RefSeq" id="XP_012937540.1"/>
    </source>
</evidence>
<feature type="repeat" description="ANK" evidence="3">
    <location>
        <begin position="314"/>
        <end position="350"/>
    </location>
</feature>
<name>A0ABM0ZZ69_APLCA</name>
<organism evidence="6 7">
    <name type="scientific">Aplysia californica</name>
    <name type="common">California sea hare</name>
    <dbReference type="NCBI Taxonomy" id="6500"/>
    <lineage>
        <taxon>Eukaryota</taxon>
        <taxon>Metazoa</taxon>
        <taxon>Spiralia</taxon>
        <taxon>Lophotrochozoa</taxon>
        <taxon>Mollusca</taxon>
        <taxon>Gastropoda</taxon>
        <taxon>Heterobranchia</taxon>
        <taxon>Euthyneura</taxon>
        <taxon>Tectipleura</taxon>
        <taxon>Aplysiida</taxon>
        <taxon>Aplysioidea</taxon>
        <taxon>Aplysiidae</taxon>
        <taxon>Aplysia</taxon>
    </lineage>
</organism>
<evidence type="ECO:0000313" key="6">
    <source>
        <dbReference type="Proteomes" id="UP000694888"/>
    </source>
</evidence>
<feature type="repeat" description="ANK" evidence="3">
    <location>
        <begin position="212"/>
        <end position="244"/>
    </location>
</feature>
<dbReference type="PROSITE" id="PS50225">
    <property type="entry name" value="SOCS"/>
    <property type="match status" value="1"/>
</dbReference>
<proteinExistence type="predicted"/>
<dbReference type="Proteomes" id="UP000694888">
    <property type="component" value="Unplaced"/>
</dbReference>
<evidence type="ECO:0000256" key="1">
    <source>
        <dbReference type="ARBA" id="ARBA00022737"/>
    </source>
</evidence>
<accession>A0ABM0ZZ69</accession>
<dbReference type="InterPro" id="IPR036770">
    <property type="entry name" value="Ankyrin_rpt-contain_sf"/>
</dbReference>
<sequence>MADKGDKPPSDVMNETEREKEERRAQLLQPENLQRLLADALTYQSPVKDLQTITRCGANVNGPVKRGLRPLHYAVHAGYLDGIRFLLEHGADVNAPDDIGYRPVHLCARKGLLEPLKLLIEHGAKVDFFCESEDDTEEDGAARSLGYLTIEPLNMALENGHVEVARLLLSQGARPDHQYFLGYEVNLVPLENLDCLRTLLEFGADPNVFSRCGLTPLMKACRHHNIRVCRVLLEHGAKCDLQPPSRFEQKTALHFAILSNSNGICNMLLRHGALVSRPPGYRYSALHTAIVSDQPDLCELILRWDGQVEEATDERSTPLQMACATPGLSRRVEIVEVLLRYGANPNANSPFVSYSSPYLAPLTEYMRCATDDVSYDLIRLLLLYGAKVHFRASSTSNRIRDPHGILHCVQYVKDKPRVFHLLLSAATRFEPDSISAYTSLSPAQREVLQGVCERPRDLRTLSHLCLRDHLRGKMMQMAPLLPVPNMVKDFLLFRNPPVFLATYT</sequence>
<evidence type="ECO:0000256" key="4">
    <source>
        <dbReference type="SAM" id="MobiDB-lite"/>
    </source>
</evidence>
<dbReference type="InterPro" id="IPR002110">
    <property type="entry name" value="Ankyrin_rpt"/>
</dbReference>
<evidence type="ECO:0000259" key="5">
    <source>
        <dbReference type="PROSITE" id="PS50225"/>
    </source>
</evidence>
<feature type="domain" description="SOCS box" evidence="5">
    <location>
        <begin position="448"/>
        <end position="497"/>
    </location>
</feature>
<keyword evidence="1" id="KW-0677">Repeat</keyword>
<dbReference type="RefSeq" id="XP_012937540.1">
    <property type="nucleotide sequence ID" value="XM_013082086.2"/>
</dbReference>
<feature type="repeat" description="ANK" evidence="3">
    <location>
        <begin position="99"/>
        <end position="131"/>
    </location>
</feature>
<dbReference type="SMART" id="SM00248">
    <property type="entry name" value="ANK"/>
    <property type="match status" value="8"/>
</dbReference>
<dbReference type="PROSITE" id="PS50297">
    <property type="entry name" value="ANK_REP_REGION"/>
    <property type="match status" value="4"/>
</dbReference>
<dbReference type="PANTHER" id="PTHR24161:SF85">
    <property type="entry name" value="PALMITOYLTRANSFERASE HIP14"/>
    <property type="match status" value="1"/>
</dbReference>
<dbReference type="PROSITE" id="PS50088">
    <property type="entry name" value="ANK_REPEAT"/>
    <property type="match status" value="5"/>
</dbReference>
<feature type="region of interest" description="Disordered" evidence="4">
    <location>
        <begin position="1"/>
        <end position="24"/>
    </location>
</feature>
<evidence type="ECO:0000256" key="2">
    <source>
        <dbReference type="ARBA" id="ARBA00023043"/>
    </source>
</evidence>
<evidence type="ECO:0000256" key="3">
    <source>
        <dbReference type="PROSITE-ProRule" id="PRU00023"/>
    </source>
</evidence>
<keyword evidence="6" id="KW-1185">Reference proteome</keyword>
<feature type="repeat" description="ANK" evidence="3">
    <location>
        <begin position="152"/>
        <end position="176"/>
    </location>
</feature>
<dbReference type="Pfam" id="PF00023">
    <property type="entry name" value="Ank"/>
    <property type="match status" value="2"/>
</dbReference>
<dbReference type="Pfam" id="PF12796">
    <property type="entry name" value="Ank_2"/>
    <property type="match status" value="2"/>
</dbReference>